<evidence type="ECO:0000259" key="1">
    <source>
        <dbReference type="Pfam" id="PF01593"/>
    </source>
</evidence>
<dbReference type="PANTHER" id="PTHR42923:SF46">
    <property type="entry name" value="AMINE OXIDASE"/>
    <property type="match status" value="1"/>
</dbReference>
<dbReference type="InterPro" id="IPR036188">
    <property type="entry name" value="FAD/NAD-bd_sf"/>
</dbReference>
<dbReference type="AlphaFoldDB" id="A0A7X3D1D7"/>
<evidence type="ECO:0000313" key="3">
    <source>
        <dbReference type="Proteomes" id="UP000540519"/>
    </source>
</evidence>
<reference evidence="2 3" key="1">
    <citation type="journal article" date="2019" name="Mar. Drugs">
        <title>Comparative Genomics and CAZyme Genome Repertoires of Marine Zobellia amurskyensis KMM 3526(T) and Zobellia laminariae KMM 3676(T).</title>
        <authorList>
            <person name="Chernysheva N."/>
            <person name="Bystritskaya E."/>
            <person name="Stenkova A."/>
            <person name="Golovkin I."/>
            <person name="Nedashkovskaya O."/>
            <person name="Isaeva M."/>
        </authorList>
    </citation>
    <scope>NUCLEOTIDE SEQUENCE [LARGE SCALE GENOMIC DNA]</scope>
    <source>
        <strain evidence="2 3">KMM 3526</strain>
    </source>
</reference>
<proteinExistence type="predicted"/>
<comment type="caution">
    <text evidence="2">The sequence shown here is derived from an EMBL/GenBank/DDBJ whole genome shotgun (WGS) entry which is preliminary data.</text>
</comment>
<feature type="domain" description="Amine oxidase" evidence="1">
    <location>
        <begin position="12"/>
        <end position="382"/>
    </location>
</feature>
<organism evidence="2 3">
    <name type="scientific">Zobellia amurskyensis</name>
    <dbReference type="NCBI Taxonomy" id="248905"/>
    <lineage>
        <taxon>Bacteria</taxon>
        <taxon>Pseudomonadati</taxon>
        <taxon>Bacteroidota</taxon>
        <taxon>Flavobacteriia</taxon>
        <taxon>Flavobacteriales</taxon>
        <taxon>Flavobacteriaceae</taxon>
        <taxon>Zobellia</taxon>
    </lineage>
</organism>
<name>A0A7X3D1D7_9FLAO</name>
<dbReference type="Pfam" id="PF01593">
    <property type="entry name" value="Amino_oxidase"/>
    <property type="match status" value="1"/>
</dbReference>
<dbReference type="InterPro" id="IPR002937">
    <property type="entry name" value="Amino_oxidase"/>
</dbReference>
<dbReference type="InterPro" id="IPR050464">
    <property type="entry name" value="Zeta_carotene_desat/Oxidored"/>
</dbReference>
<keyword evidence="3" id="KW-1185">Reference proteome</keyword>
<dbReference type="PANTHER" id="PTHR42923">
    <property type="entry name" value="PROTOPORPHYRINOGEN OXIDASE"/>
    <property type="match status" value="1"/>
</dbReference>
<dbReference type="NCBIfam" id="NF005560">
    <property type="entry name" value="PRK07233.1"/>
    <property type="match status" value="1"/>
</dbReference>
<gene>
    <name evidence="2" type="ORF">D9O36_06245</name>
</gene>
<dbReference type="SUPFAM" id="SSF51905">
    <property type="entry name" value="FAD/NAD(P)-binding domain"/>
    <property type="match status" value="1"/>
</dbReference>
<dbReference type="Proteomes" id="UP000540519">
    <property type="component" value="Unassembled WGS sequence"/>
</dbReference>
<sequence length="444" mass="50512">MKIAIVGGGLMGLVLAQKISSSTKATVKVLEQDTLPGGLSTYHNYGDFTWDKFYHAITPTDTDLIDFLSEIGLEEQIQWRRSLTGFYENKKFHSVSSSFEFLLFPLLGPIDKMRLGYTILKGSRTDDWKALEKIHVTDWLIKLGGKKTYDKFWAPMLHAKLGENHKKVSAVFIWTYIKRLFKARSSAAKKEHMAYVNGGYKTIFDRLEENLKQKGSNILLDSKVENISPDPNGGMNINYNGTIEHFDKVVFTSPLNVMEKVTAPELYNISKSKKPIDYLGVVCLILVTKKPITPFYVLNIGDNDTPFTGVIGMSSLVDLEETANQHITYFPKYVGQDNELWSKSDEEITKNFLNGVKYLYPDFDEADMISSHVHRAFKVQPMQVLNYSEIVPKVNTPHPDFYVLNTSQFVSESVNNNSVVTHVEKFMKNFKNDIESYSEKSIAQ</sequence>
<dbReference type="Gene3D" id="3.50.50.60">
    <property type="entry name" value="FAD/NAD(P)-binding domain"/>
    <property type="match status" value="1"/>
</dbReference>
<evidence type="ECO:0000313" key="2">
    <source>
        <dbReference type="EMBL" id="MUH35433.1"/>
    </source>
</evidence>
<dbReference type="RefSeq" id="WP_038240244.1">
    <property type="nucleotide sequence ID" value="NZ_RCNR01000008.1"/>
</dbReference>
<accession>A0A7X3D1D7</accession>
<dbReference type="GO" id="GO:0016491">
    <property type="term" value="F:oxidoreductase activity"/>
    <property type="evidence" value="ECO:0007669"/>
    <property type="project" value="InterPro"/>
</dbReference>
<protein>
    <submittedName>
        <fullName evidence="2">NAD(P)/FAD-dependent oxidoreductase</fullName>
    </submittedName>
</protein>
<dbReference type="EMBL" id="RCNR01000008">
    <property type="protein sequence ID" value="MUH35433.1"/>
    <property type="molecule type" value="Genomic_DNA"/>
</dbReference>
<dbReference type="OrthoDB" id="9804542at2"/>